<name>A0A5K3F513_MESCO</name>
<accession>A0A5K3F513</accession>
<evidence type="ECO:0000256" key="8">
    <source>
        <dbReference type="SAM" id="MobiDB-lite"/>
    </source>
</evidence>
<protein>
    <submittedName>
        <fullName evidence="9">WD_REPEATS_REGION domain-containing protein</fullName>
    </submittedName>
</protein>
<proteinExistence type="inferred from homology"/>
<dbReference type="SUPFAM" id="SSF50978">
    <property type="entry name" value="WD40 repeat-like"/>
    <property type="match status" value="1"/>
</dbReference>
<dbReference type="GO" id="GO:0010970">
    <property type="term" value="P:transport along microtubule"/>
    <property type="evidence" value="ECO:0007669"/>
    <property type="project" value="TreeGrafter"/>
</dbReference>
<dbReference type="GO" id="GO:0045503">
    <property type="term" value="F:dynein light chain binding"/>
    <property type="evidence" value="ECO:0007669"/>
    <property type="project" value="TreeGrafter"/>
</dbReference>
<comment type="subcellular location">
    <subcellularLocation>
        <location evidence="1">Cytoplasm</location>
        <location evidence="1">Cytoskeleton</location>
    </subcellularLocation>
</comment>
<evidence type="ECO:0000256" key="5">
    <source>
        <dbReference type="ARBA" id="ARBA00022737"/>
    </source>
</evidence>
<dbReference type="PANTHER" id="PTHR12442">
    <property type="entry name" value="DYNEIN INTERMEDIATE CHAIN"/>
    <property type="match status" value="1"/>
</dbReference>
<keyword evidence="3" id="KW-0963">Cytoplasm</keyword>
<dbReference type="SMART" id="SM00320">
    <property type="entry name" value="WD40"/>
    <property type="match status" value="5"/>
</dbReference>
<comment type="similarity">
    <text evidence="2">Belongs to the dynein intermediate chain family.</text>
</comment>
<evidence type="ECO:0000256" key="6">
    <source>
        <dbReference type="ARBA" id="ARBA00023212"/>
    </source>
</evidence>
<evidence type="ECO:0000256" key="3">
    <source>
        <dbReference type="ARBA" id="ARBA00022490"/>
    </source>
</evidence>
<keyword evidence="6" id="KW-0206">Cytoskeleton</keyword>
<keyword evidence="7" id="KW-0175">Coiled coil</keyword>
<dbReference type="WBParaSite" id="MCU_004903-RC">
    <property type="protein sequence ID" value="MCU_004903-RC"/>
    <property type="gene ID" value="MCU_004903"/>
</dbReference>
<dbReference type="InterPro" id="IPR015943">
    <property type="entry name" value="WD40/YVTN_repeat-like_dom_sf"/>
</dbReference>
<dbReference type="InterPro" id="IPR001680">
    <property type="entry name" value="WD40_rpt"/>
</dbReference>
<dbReference type="GO" id="GO:0045504">
    <property type="term" value="F:dynein heavy chain binding"/>
    <property type="evidence" value="ECO:0007669"/>
    <property type="project" value="TreeGrafter"/>
</dbReference>
<dbReference type="PANTHER" id="PTHR12442:SF22">
    <property type="entry name" value="CYTOPLASMIC DYNEIN 1 INTERMEDIATE CHAIN-RELATED"/>
    <property type="match status" value="1"/>
</dbReference>
<dbReference type="AlphaFoldDB" id="A0A5K3F513"/>
<evidence type="ECO:0000256" key="2">
    <source>
        <dbReference type="ARBA" id="ARBA00011059"/>
    </source>
</evidence>
<keyword evidence="4" id="KW-0853">WD repeat</keyword>
<evidence type="ECO:0000256" key="1">
    <source>
        <dbReference type="ARBA" id="ARBA00004245"/>
    </source>
</evidence>
<dbReference type="InterPro" id="IPR036322">
    <property type="entry name" value="WD40_repeat_dom_sf"/>
</dbReference>
<sequence>MSASDRKAELARKKARLAALRDERLKKEELQHNFAPQTAGVFDSNSISESVSIDGILKELGVADNVATNGKIDDEERLRSASATTFPPNLLGVEKPPPKLGVSKVAQCCVNPRELITYSKQVQTEQDVLLEVQSPTIDRWDDDASRSHLGLQSFDWDDEIGAIPYDDQESVLPDVTQLIKNLELNKSVRFLHSETPSKQIPPRELSEEEKQVAMESEEFQDFFLRTSRIIERALDDTNDIFFDYSGADREDTQGKDELVKYIGDFYDNSFVCDASVVALDWSAVHPELLLVAYQSREGGGVIDNGAGDGLVSEGGSCLVWNLKYRQTAPEHIFTYQVDITAAILTEFHPNLVIGGTRGGQIVIWDSRANRRTPSQKTRLAGGSAHVEAICGLAVTGSRNANSLVSVSSDGRLCSWSFDMLGSPQQSLELASASKRTANPITPTCLAFLPGEANRFLVGAQDGNVYAGSRHDKTAGISDQFESHKAPVTCLAMMPSLEAPLGLEEPPSTLFVTTAMDCSVKLWSHREPAYPLLSYDDRNEYFVGCDYSPIHPALFATTDLGGSVDLWSLNSDHEVPTASTQVGGDALLNRCRFHKKGFHLAVGGDDGRVRLFELHENLAMPKADEWVQLNRLVRNLSNSASEQREFDVQNQSRHFQGHHNHAR</sequence>
<feature type="coiled-coil region" evidence="7">
    <location>
        <begin position="3"/>
        <end position="30"/>
    </location>
</feature>
<evidence type="ECO:0000256" key="4">
    <source>
        <dbReference type="ARBA" id="ARBA00022574"/>
    </source>
</evidence>
<dbReference type="InterPro" id="IPR025956">
    <property type="entry name" value="DYNC1I1/DYNC1I2"/>
</dbReference>
<dbReference type="Gene3D" id="2.130.10.10">
    <property type="entry name" value="YVTN repeat-like/Quinoprotein amine dehydrogenase"/>
    <property type="match status" value="2"/>
</dbReference>
<keyword evidence="5" id="KW-0677">Repeat</keyword>
<dbReference type="Pfam" id="PF11540">
    <property type="entry name" value="Dynein_IC2"/>
    <property type="match status" value="1"/>
</dbReference>
<feature type="region of interest" description="Disordered" evidence="8">
    <location>
        <begin position="639"/>
        <end position="662"/>
    </location>
</feature>
<dbReference type="GO" id="GO:0005868">
    <property type="term" value="C:cytoplasmic dynein complex"/>
    <property type="evidence" value="ECO:0007669"/>
    <property type="project" value="InterPro"/>
</dbReference>
<evidence type="ECO:0000313" key="9">
    <source>
        <dbReference type="WBParaSite" id="MCU_004903-RC"/>
    </source>
</evidence>
<dbReference type="Pfam" id="PF00400">
    <property type="entry name" value="WD40"/>
    <property type="match status" value="2"/>
</dbReference>
<evidence type="ECO:0000256" key="7">
    <source>
        <dbReference type="SAM" id="Coils"/>
    </source>
</evidence>
<organism evidence="9">
    <name type="scientific">Mesocestoides corti</name>
    <name type="common">Flatworm</name>
    <dbReference type="NCBI Taxonomy" id="53468"/>
    <lineage>
        <taxon>Eukaryota</taxon>
        <taxon>Metazoa</taxon>
        <taxon>Spiralia</taxon>
        <taxon>Lophotrochozoa</taxon>
        <taxon>Platyhelminthes</taxon>
        <taxon>Cestoda</taxon>
        <taxon>Eucestoda</taxon>
        <taxon>Cyclophyllidea</taxon>
        <taxon>Mesocestoididae</taxon>
        <taxon>Mesocestoides</taxon>
    </lineage>
</organism>
<dbReference type="InterPro" id="IPR050687">
    <property type="entry name" value="Dynein_IC"/>
</dbReference>
<reference evidence="9" key="1">
    <citation type="submission" date="2019-11" db="UniProtKB">
        <authorList>
            <consortium name="WormBaseParasite"/>
        </authorList>
    </citation>
    <scope>IDENTIFICATION</scope>
</reference>